<evidence type="ECO:0000259" key="10">
    <source>
        <dbReference type="Pfam" id="PF13231"/>
    </source>
</evidence>
<dbReference type="GO" id="GO:0009103">
    <property type="term" value="P:lipopolysaccharide biosynthetic process"/>
    <property type="evidence" value="ECO:0007669"/>
    <property type="project" value="UniProtKB-ARBA"/>
</dbReference>
<evidence type="ECO:0000256" key="5">
    <source>
        <dbReference type="ARBA" id="ARBA00022692"/>
    </source>
</evidence>
<keyword evidence="5 9" id="KW-0812">Transmembrane</keyword>
<keyword evidence="6 9" id="KW-1133">Transmembrane helix</keyword>
<evidence type="ECO:0000256" key="7">
    <source>
        <dbReference type="ARBA" id="ARBA00023136"/>
    </source>
</evidence>
<keyword evidence="3" id="KW-0328">Glycosyltransferase</keyword>
<dbReference type="InterPro" id="IPR050297">
    <property type="entry name" value="LipidA_mod_glycosyltrf_83"/>
</dbReference>
<comment type="subcellular location">
    <subcellularLocation>
        <location evidence="1">Cell membrane</location>
        <topology evidence="1">Multi-pass membrane protein</topology>
    </subcellularLocation>
</comment>
<comment type="caution">
    <text evidence="11">The sequence shown here is derived from an EMBL/GenBank/DDBJ whole genome shotgun (WGS) entry which is preliminary data.</text>
</comment>
<feature type="transmembrane region" description="Helical" evidence="9">
    <location>
        <begin position="398"/>
        <end position="420"/>
    </location>
</feature>
<feature type="transmembrane region" description="Helical" evidence="9">
    <location>
        <begin position="537"/>
        <end position="555"/>
    </location>
</feature>
<reference evidence="11" key="2">
    <citation type="submission" date="2020-09" db="EMBL/GenBank/DDBJ databases">
        <authorList>
            <person name="Sun Q."/>
            <person name="Zhou Y."/>
        </authorList>
    </citation>
    <scope>NUCLEOTIDE SEQUENCE</scope>
    <source>
        <strain evidence="11">CGMCC 4.7306</strain>
    </source>
</reference>
<feature type="transmembrane region" description="Helical" evidence="9">
    <location>
        <begin position="371"/>
        <end position="392"/>
    </location>
</feature>
<evidence type="ECO:0000256" key="3">
    <source>
        <dbReference type="ARBA" id="ARBA00022676"/>
    </source>
</evidence>
<keyword evidence="12" id="KW-1185">Reference proteome</keyword>
<dbReference type="AlphaFoldDB" id="A0A917S865"/>
<dbReference type="GO" id="GO:0010041">
    <property type="term" value="P:response to iron(III) ion"/>
    <property type="evidence" value="ECO:0007669"/>
    <property type="project" value="TreeGrafter"/>
</dbReference>
<evidence type="ECO:0000256" key="1">
    <source>
        <dbReference type="ARBA" id="ARBA00004651"/>
    </source>
</evidence>
<feature type="transmembrane region" description="Helical" evidence="9">
    <location>
        <begin position="73"/>
        <end position="99"/>
    </location>
</feature>
<feature type="transmembrane region" description="Helical" evidence="9">
    <location>
        <begin position="567"/>
        <end position="584"/>
    </location>
</feature>
<feature type="compositionally biased region" description="Gly residues" evidence="8">
    <location>
        <begin position="10"/>
        <end position="26"/>
    </location>
</feature>
<dbReference type="GO" id="GO:0016763">
    <property type="term" value="F:pentosyltransferase activity"/>
    <property type="evidence" value="ECO:0007669"/>
    <property type="project" value="TreeGrafter"/>
</dbReference>
<dbReference type="RefSeq" id="WP_188895520.1">
    <property type="nucleotide sequence ID" value="NZ_BMMZ01000005.1"/>
</dbReference>
<evidence type="ECO:0000313" key="12">
    <source>
        <dbReference type="Proteomes" id="UP000613840"/>
    </source>
</evidence>
<feature type="transmembrane region" description="Helical" evidence="9">
    <location>
        <begin position="111"/>
        <end position="129"/>
    </location>
</feature>
<dbReference type="EMBL" id="BMMZ01000005">
    <property type="protein sequence ID" value="GGL64011.1"/>
    <property type="molecule type" value="Genomic_DNA"/>
</dbReference>
<protein>
    <recommendedName>
        <fullName evidence="10">Glycosyltransferase RgtA/B/C/D-like domain-containing protein</fullName>
    </recommendedName>
</protein>
<name>A0A917S865_9ACTN</name>
<keyword evidence="2" id="KW-1003">Cell membrane</keyword>
<feature type="transmembrane region" description="Helical" evidence="9">
    <location>
        <begin position="168"/>
        <end position="188"/>
    </location>
</feature>
<evidence type="ECO:0000256" key="4">
    <source>
        <dbReference type="ARBA" id="ARBA00022679"/>
    </source>
</evidence>
<feature type="transmembrane region" description="Helical" evidence="9">
    <location>
        <begin position="306"/>
        <end position="327"/>
    </location>
</feature>
<feature type="compositionally biased region" description="Basic and acidic residues" evidence="8">
    <location>
        <begin position="964"/>
        <end position="974"/>
    </location>
</feature>
<organism evidence="11 12">
    <name type="scientific">Microlunatus endophyticus</name>
    <dbReference type="NCBI Taxonomy" id="1716077"/>
    <lineage>
        <taxon>Bacteria</taxon>
        <taxon>Bacillati</taxon>
        <taxon>Actinomycetota</taxon>
        <taxon>Actinomycetes</taxon>
        <taxon>Propionibacteriales</taxon>
        <taxon>Propionibacteriaceae</taxon>
        <taxon>Microlunatus</taxon>
    </lineage>
</organism>
<feature type="transmembrane region" description="Helical" evidence="9">
    <location>
        <begin position="667"/>
        <end position="686"/>
    </location>
</feature>
<feature type="transmembrane region" description="Helical" evidence="9">
    <location>
        <begin position="241"/>
        <end position="261"/>
    </location>
</feature>
<evidence type="ECO:0000256" key="9">
    <source>
        <dbReference type="SAM" id="Phobius"/>
    </source>
</evidence>
<feature type="transmembrane region" description="Helical" evidence="9">
    <location>
        <begin position="644"/>
        <end position="660"/>
    </location>
</feature>
<dbReference type="Proteomes" id="UP000613840">
    <property type="component" value="Unassembled WGS sequence"/>
</dbReference>
<feature type="transmembrane region" description="Helical" evidence="9">
    <location>
        <begin position="590"/>
        <end position="608"/>
    </location>
</feature>
<dbReference type="GO" id="GO:0005886">
    <property type="term" value="C:plasma membrane"/>
    <property type="evidence" value="ECO:0007669"/>
    <property type="project" value="UniProtKB-SubCell"/>
</dbReference>
<feature type="transmembrane region" description="Helical" evidence="9">
    <location>
        <begin position="736"/>
        <end position="755"/>
    </location>
</feature>
<feature type="transmembrane region" description="Helical" evidence="9">
    <location>
        <begin position="273"/>
        <end position="294"/>
    </location>
</feature>
<feature type="domain" description="Glycosyltransferase RgtA/B/C/D-like" evidence="10">
    <location>
        <begin position="516"/>
        <end position="683"/>
    </location>
</feature>
<reference evidence="11" key="1">
    <citation type="journal article" date="2014" name="Int. J. Syst. Evol. Microbiol.">
        <title>Complete genome sequence of Corynebacterium casei LMG S-19264T (=DSM 44701T), isolated from a smear-ripened cheese.</title>
        <authorList>
            <consortium name="US DOE Joint Genome Institute (JGI-PGF)"/>
            <person name="Walter F."/>
            <person name="Albersmeier A."/>
            <person name="Kalinowski J."/>
            <person name="Ruckert C."/>
        </authorList>
    </citation>
    <scope>NUCLEOTIDE SEQUENCE</scope>
    <source>
        <strain evidence="11">CGMCC 4.7306</strain>
    </source>
</reference>
<feature type="transmembrane region" description="Helical" evidence="9">
    <location>
        <begin position="135"/>
        <end position="156"/>
    </location>
</feature>
<evidence type="ECO:0000256" key="8">
    <source>
        <dbReference type="SAM" id="MobiDB-lite"/>
    </source>
</evidence>
<accession>A0A917S865</accession>
<dbReference type="InterPro" id="IPR038731">
    <property type="entry name" value="RgtA/B/C-like"/>
</dbReference>
<keyword evidence="4" id="KW-0808">Transferase</keyword>
<evidence type="ECO:0000256" key="2">
    <source>
        <dbReference type="ARBA" id="ARBA00022475"/>
    </source>
</evidence>
<dbReference type="PANTHER" id="PTHR33908:SF3">
    <property type="entry name" value="UNDECAPRENYL PHOSPHATE-ALPHA-4-AMINO-4-DEOXY-L-ARABINOSE ARABINOSYL TRANSFERASE"/>
    <property type="match status" value="1"/>
</dbReference>
<feature type="transmembrane region" description="Helical" evidence="9">
    <location>
        <begin position="44"/>
        <end position="67"/>
    </location>
</feature>
<sequence length="980" mass="102551">MSAVDTARTGSGGPGSGGPGSGGAGAGAPATLLTRVRRAGSKQLLTMSGQLVAGVGNMIISALFARVLLPGEYAVLVSFVSAYVLMHMVGSSVTAAVAIDPGLHKRLFRRGLALGLGIGAVLAALSGVLSPLLNLPVPVIILLGAAGPSAVLLALARGRLYGTQSVGGTVATLITEPIGRAVIGLLLGSVIGPVGAAVGVVAAGYAALAAASIAARRRPEPLPRLAEDTGRHARRARTGDSLYVTVTFLLVACLASANAIFSNRQLGPGEAGVFAAVATIGSAAYFATGTIPMMLSGSRDSGRSSLLVAVGVAGAVSLAGVGVVALLPARAYAMVLGEHYASVGDYVVAYVAAMAALGIGRVLIAQLCKTGLARAAAVLSALSVAVQVGVLIPAHSASAVVAATAAGCGMLLVGSAAVLLREARLQRAMVVVDPEASRTAVRPSAAPAPAAPPVVQRVPLGSKIKALWPLWLAMGIGIGLRVIVTRSIWVDEAISIQQAQLPYPDMINTLKNDDVHPPLFHTILWALVHLTGSTAEYIVRLPSLLAGTACIPISFAMAKDLWNRRTAVVAGFVVAVAPVAVWYSQEARMYGLWMLGATILAWCQIRILRDIKEGKGYGSLADWAGFTVVTAAMIYVQWFTALPIITQHLIFLIAVLKVRKWRFVRNWLLSAVVQLILFAPLVPYMLDQFGNIIAAQGASTAPSQTGSDTATTGKPDVYAAVANTIWSVWGYHADSTMVQLGAFWPVAVLMCFAALGRVRDRTNLILATIAVAPPAMLFLVGFERRQFFELRYFDSTVPMLLLVLARMAATWGRGPLTKLLLPVVTIASLGAGLIDQQINQSNPRVYDFRGAVGWVKANSQPQDVVLYAPNFLRTELEYYPSGLTTLDANSAHPSRAQTGMPAIPKQGRRVFVFGSFLEEPQVAGQVGGVLSDLDRASNTKRLAVHSVANVKVWEYQQLPPSKSDTSKADTDHTKQTKGGK</sequence>
<dbReference type="PANTHER" id="PTHR33908">
    <property type="entry name" value="MANNOSYLTRANSFERASE YKCB-RELATED"/>
    <property type="match status" value="1"/>
</dbReference>
<feature type="region of interest" description="Disordered" evidence="8">
    <location>
        <begin position="958"/>
        <end position="980"/>
    </location>
</feature>
<proteinExistence type="predicted"/>
<evidence type="ECO:0000256" key="6">
    <source>
        <dbReference type="ARBA" id="ARBA00022989"/>
    </source>
</evidence>
<keyword evidence="7 9" id="KW-0472">Membrane</keyword>
<feature type="region of interest" description="Disordered" evidence="8">
    <location>
        <begin position="1"/>
        <end position="27"/>
    </location>
</feature>
<feature type="transmembrane region" description="Helical" evidence="9">
    <location>
        <begin position="347"/>
        <end position="364"/>
    </location>
</feature>
<gene>
    <name evidence="11" type="ORF">GCM10011575_23060</name>
</gene>
<feature type="transmembrane region" description="Helical" evidence="9">
    <location>
        <begin position="194"/>
        <end position="215"/>
    </location>
</feature>
<dbReference type="Pfam" id="PF13231">
    <property type="entry name" value="PMT_2"/>
    <property type="match status" value="1"/>
</dbReference>
<feature type="transmembrane region" description="Helical" evidence="9">
    <location>
        <begin position="762"/>
        <end position="780"/>
    </location>
</feature>
<evidence type="ECO:0000313" key="11">
    <source>
        <dbReference type="EMBL" id="GGL64011.1"/>
    </source>
</evidence>